<dbReference type="PANTHER" id="PTHR34220">
    <property type="entry name" value="SENSOR HISTIDINE KINASE YPDA"/>
    <property type="match status" value="1"/>
</dbReference>
<dbReference type="CDD" id="cd06225">
    <property type="entry name" value="HAMP"/>
    <property type="match status" value="1"/>
</dbReference>
<dbReference type="EMBL" id="MPTB01000001">
    <property type="protein sequence ID" value="OMD53776.1"/>
    <property type="molecule type" value="Genomic_DNA"/>
</dbReference>
<dbReference type="InterPro" id="IPR003594">
    <property type="entry name" value="HATPase_dom"/>
</dbReference>
<dbReference type="Gene3D" id="6.10.340.10">
    <property type="match status" value="1"/>
</dbReference>
<dbReference type="InterPro" id="IPR036890">
    <property type="entry name" value="HATPase_C_sf"/>
</dbReference>
<dbReference type="Pfam" id="PF02743">
    <property type="entry name" value="dCache_1"/>
    <property type="match status" value="1"/>
</dbReference>
<evidence type="ECO:0000256" key="8">
    <source>
        <dbReference type="ARBA" id="ARBA00023136"/>
    </source>
</evidence>
<evidence type="ECO:0000256" key="6">
    <source>
        <dbReference type="ARBA" id="ARBA00022777"/>
    </source>
</evidence>
<comment type="subcellular location">
    <subcellularLocation>
        <location evidence="1">Cell membrane</location>
        <topology evidence="1">Multi-pass membrane protein</topology>
    </subcellularLocation>
</comment>
<dbReference type="PANTHER" id="PTHR34220:SF7">
    <property type="entry name" value="SENSOR HISTIDINE KINASE YPDA"/>
    <property type="match status" value="1"/>
</dbReference>
<keyword evidence="4" id="KW-0808">Transferase</keyword>
<feature type="domain" description="HAMP" evidence="10">
    <location>
        <begin position="323"/>
        <end position="375"/>
    </location>
</feature>
<dbReference type="Pfam" id="PF02518">
    <property type="entry name" value="HATPase_c"/>
    <property type="match status" value="1"/>
</dbReference>
<evidence type="ECO:0000313" key="11">
    <source>
        <dbReference type="EMBL" id="OMD53776.1"/>
    </source>
</evidence>
<sequence length="603" mass="67446">MIGRLRELAPKSIRHKLILAAVACILVPAALTLIIYNSLTQEAVKRQAVSNAEDSLQLVSGSVMNSLKGMVTIANYVQTNPGLRAYFKLVASGNASGNEYERFMDSNRVLEQLDTLTVVGQNCYVTILLTNNAYYMNYSVSDYNPLDLKKKPWFQKLMELKGLESYWIGVESTDFSYDKFDHPYQLTVARTLRLDSTEIYGYAIVTIMEDQLHSIFGNLSAGQKVTLLDSAGMIVSGGDPESIGKPFPYTAAVDHLKDSSVVSIAGERYLVAQQQIPFNGWRLVLMQPYSQSIVDISSIFNRVFTIQLISFFVFLLLLITLVRAFTKPLVRLGKVTTAVQRGNLLVRSGVRGNDEIGRLGLLFDQMLDRVKEMIAEVSDTQARKRIAELKMLQAQINPHFLFNVLNSIRMKVMKRGDPDSAKMIGSLSMLLRMTISREEDEIFLHEEIDLVSHYVSLMNLRQKEEAALQLDIDPEAFLLNVPRFFLQPLVENALIHGLSQKPGTISIRAVVEEKFIVLTVEDNGRGMDSSELSSLTRKISLEAESLPGKAELKGSFSGMGLHNVVERMRILFGGEFAIEVSSIAGEGTVIKMFIPHREVIRDV</sequence>
<accession>A0ABX3HTF7</accession>
<dbReference type="InterPro" id="IPR050640">
    <property type="entry name" value="Bact_2-comp_sensor_kinase"/>
</dbReference>
<dbReference type="InterPro" id="IPR003660">
    <property type="entry name" value="HAMP_dom"/>
</dbReference>
<dbReference type="InterPro" id="IPR010559">
    <property type="entry name" value="Sig_transdc_His_kin_internal"/>
</dbReference>
<dbReference type="Pfam" id="PF06580">
    <property type="entry name" value="His_kinase"/>
    <property type="match status" value="1"/>
</dbReference>
<dbReference type="Gene3D" id="3.30.450.20">
    <property type="entry name" value="PAS domain"/>
    <property type="match status" value="1"/>
</dbReference>
<reference evidence="11 12" key="1">
    <citation type="submission" date="2016-10" db="EMBL/GenBank/DDBJ databases">
        <title>Paenibacillus species isolates.</title>
        <authorList>
            <person name="Beno S.M."/>
        </authorList>
    </citation>
    <scope>NUCLEOTIDE SEQUENCE [LARGE SCALE GENOMIC DNA]</scope>
    <source>
        <strain evidence="11 12">FSL H7-0744</strain>
    </source>
</reference>
<evidence type="ECO:0000256" key="5">
    <source>
        <dbReference type="ARBA" id="ARBA00022692"/>
    </source>
</evidence>
<evidence type="ECO:0000256" key="3">
    <source>
        <dbReference type="ARBA" id="ARBA00022553"/>
    </source>
</evidence>
<evidence type="ECO:0000256" key="4">
    <source>
        <dbReference type="ARBA" id="ARBA00022679"/>
    </source>
</evidence>
<dbReference type="Gene3D" id="3.30.565.10">
    <property type="entry name" value="Histidine kinase-like ATPase, C-terminal domain"/>
    <property type="match status" value="1"/>
</dbReference>
<evidence type="ECO:0000256" key="9">
    <source>
        <dbReference type="SAM" id="Phobius"/>
    </source>
</evidence>
<dbReference type="SUPFAM" id="SSF158472">
    <property type="entry name" value="HAMP domain-like"/>
    <property type="match status" value="1"/>
</dbReference>
<keyword evidence="7 9" id="KW-1133">Transmembrane helix</keyword>
<keyword evidence="12" id="KW-1185">Reference proteome</keyword>
<dbReference type="Proteomes" id="UP000187412">
    <property type="component" value="Unassembled WGS sequence"/>
</dbReference>
<keyword evidence="3" id="KW-0597">Phosphoprotein</keyword>
<name>A0ABX3HTF7_PAEBO</name>
<dbReference type="GO" id="GO:0016301">
    <property type="term" value="F:kinase activity"/>
    <property type="evidence" value="ECO:0007669"/>
    <property type="project" value="UniProtKB-KW"/>
</dbReference>
<evidence type="ECO:0000256" key="7">
    <source>
        <dbReference type="ARBA" id="ARBA00022989"/>
    </source>
</evidence>
<feature type="transmembrane region" description="Helical" evidence="9">
    <location>
        <begin position="304"/>
        <end position="325"/>
    </location>
</feature>
<dbReference type="InterPro" id="IPR033479">
    <property type="entry name" value="dCache_1"/>
</dbReference>
<evidence type="ECO:0000259" key="10">
    <source>
        <dbReference type="PROSITE" id="PS50885"/>
    </source>
</evidence>
<dbReference type="SMART" id="SM00304">
    <property type="entry name" value="HAMP"/>
    <property type="match status" value="1"/>
</dbReference>
<gene>
    <name evidence="11" type="ORF">BSK56_01105</name>
</gene>
<keyword evidence="6 11" id="KW-0418">Kinase</keyword>
<comment type="caution">
    <text evidence="11">The sequence shown here is derived from an EMBL/GenBank/DDBJ whole genome shotgun (WGS) entry which is preliminary data.</text>
</comment>
<dbReference type="PROSITE" id="PS50885">
    <property type="entry name" value="HAMP"/>
    <property type="match status" value="1"/>
</dbReference>
<dbReference type="RefSeq" id="WP_076108967.1">
    <property type="nucleotide sequence ID" value="NZ_MPTB01000001.1"/>
</dbReference>
<evidence type="ECO:0000313" key="12">
    <source>
        <dbReference type="Proteomes" id="UP000187412"/>
    </source>
</evidence>
<organism evidence="11 12">
    <name type="scientific">Paenibacillus borealis</name>
    <dbReference type="NCBI Taxonomy" id="160799"/>
    <lineage>
        <taxon>Bacteria</taxon>
        <taxon>Bacillati</taxon>
        <taxon>Bacillota</taxon>
        <taxon>Bacilli</taxon>
        <taxon>Bacillales</taxon>
        <taxon>Paenibacillaceae</taxon>
        <taxon>Paenibacillus</taxon>
    </lineage>
</organism>
<protein>
    <submittedName>
        <fullName evidence="11">Two-component sensor histidine kinase</fullName>
    </submittedName>
</protein>
<dbReference type="SUPFAM" id="SSF55874">
    <property type="entry name" value="ATPase domain of HSP90 chaperone/DNA topoisomerase II/histidine kinase"/>
    <property type="match status" value="1"/>
</dbReference>
<dbReference type="Pfam" id="PF00672">
    <property type="entry name" value="HAMP"/>
    <property type="match status" value="1"/>
</dbReference>
<keyword evidence="8 9" id="KW-0472">Membrane</keyword>
<proteinExistence type="predicted"/>
<keyword evidence="2" id="KW-1003">Cell membrane</keyword>
<keyword evidence="5 9" id="KW-0812">Transmembrane</keyword>
<evidence type="ECO:0000256" key="2">
    <source>
        <dbReference type="ARBA" id="ARBA00022475"/>
    </source>
</evidence>
<evidence type="ECO:0000256" key="1">
    <source>
        <dbReference type="ARBA" id="ARBA00004651"/>
    </source>
</evidence>